<dbReference type="Pfam" id="PF17853">
    <property type="entry name" value="GGDEF_2"/>
    <property type="match status" value="1"/>
</dbReference>
<evidence type="ECO:0000313" key="4">
    <source>
        <dbReference type="Proteomes" id="UP000037326"/>
    </source>
</evidence>
<feature type="domain" description="Phytochrome chromophore attachment site" evidence="2">
    <location>
        <begin position="221"/>
        <end position="262"/>
    </location>
</feature>
<protein>
    <recommendedName>
        <fullName evidence="2">Phytochrome chromophore attachment site domain-containing protein</fullName>
    </recommendedName>
</protein>
<dbReference type="SUPFAM" id="SSF55781">
    <property type="entry name" value="GAF domain-like"/>
    <property type="match status" value="1"/>
</dbReference>
<dbReference type="Pfam" id="PF13185">
    <property type="entry name" value="GAF_2"/>
    <property type="match status" value="1"/>
</dbReference>
<organism evidence="3 4">
    <name type="scientific">Lysinibacillus xylanilyticus</name>
    <dbReference type="NCBI Taxonomy" id="582475"/>
    <lineage>
        <taxon>Bacteria</taxon>
        <taxon>Bacillati</taxon>
        <taxon>Bacillota</taxon>
        <taxon>Bacilli</taxon>
        <taxon>Bacillales</taxon>
        <taxon>Bacillaceae</taxon>
        <taxon>Lysinibacillus</taxon>
    </lineage>
</organism>
<sequence>MSLGEHEEIILNDDNCSFYIYSATKEWSLFSGRPCDINPDLKEIHWDKQQQSFSATLYILEPNEYIVQGIIFGDFTCYDEQFLVWQLEKTFYQKILIRQREQKLAIIQLMGAMNSTLKIKTLLQTIMDFAILAIPEIDRGFLMLFNPEMERLYTVASAGVTERIFDYAPQLGEGMAGYTFQTGVSGIYNYRETMEIMRNISKFNLDALMEAVHIGRIENNTSMAVPITFNERKLGIMIVHQYTNKRAFQRSDLRLLESFASQAAVAIRNAEAYEEIERLNAYFVKQHEIHQIFIRLSLQNVKDIKIIQTTKELLQLDVQYVNLADRKTFLQLAEMDKLSTINKEQLIDIGYVFPIRNKKETFGYLIIQELEHLTSQQRMIIENASMSLTLKSLQIQAAGQTNFKERFELFQQLISGRAPLIDSRYDELGLDIKRPTFVVKFRLKQFSHKNSMQFIQHVQQYFKGQHFIFTQRETVVWVLQGDIAFRQKIKQQLTQAIISWVQFYHQQVAIGIGAVQDHLLKVALSAEESKQALRHALRHTKNEDEVTIICYEELGINRLFSKQSEEELGQFVHDILAPLYKQKDESLLETLRCYIHQNRSISKTASALHIHQNTLYHRLEKIEQLLNRDLHNPAHYLEIHLALHLTE</sequence>
<name>A0A0K9F334_9BACI</name>
<dbReference type="PANTHER" id="PTHR33744:SF1">
    <property type="entry name" value="DNA-BINDING TRANSCRIPTIONAL ACTIVATOR ADER"/>
    <property type="match status" value="1"/>
</dbReference>
<proteinExistence type="inferred from homology"/>
<dbReference type="AlphaFoldDB" id="A0A0K9F334"/>
<dbReference type="InterPro" id="IPR041522">
    <property type="entry name" value="CdaR_GGDEF"/>
</dbReference>
<evidence type="ECO:0000259" key="2">
    <source>
        <dbReference type="PROSITE" id="PS50046"/>
    </source>
</evidence>
<dbReference type="GeneID" id="96600074"/>
<dbReference type="Proteomes" id="UP000037326">
    <property type="component" value="Unassembled WGS sequence"/>
</dbReference>
<dbReference type="InterPro" id="IPR025736">
    <property type="entry name" value="PucR_C-HTH_dom"/>
</dbReference>
<dbReference type="InterPro" id="IPR042070">
    <property type="entry name" value="PucR_C-HTH_sf"/>
</dbReference>
<gene>
    <name evidence="3" type="ORF">ACZ11_17780</name>
</gene>
<evidence type="ECO:0000313" key="3">
    <source>
        <dbReference type="EMBL" id="KMY28979.1"/>
    </source>
</evidence>
<dbReference type="Pfam" id="PF13556">
    <property type="entry name" value="HTH_30"/>
    <property type="match status" value="1"/>
</dbReference>
<dbReference type="PANTHER" id="PTHR33744">
    <property type="entry name" value="CARBOHYDRATE DIACID REGULATOR"/>
    <property type="match status" value="1"/>
</dbReference>
<dbReference type="OrthoDB" id="143422at2"/>
<dbReference type="EMBL" id="LFXJ01000010">
    <property type="protein sequence ID" value="KMY28979.1"/>
    <property type="molecule type" value="Genomic_DNA"/>
</dbReference>
<dbReference type="Gene3D" id="1.10.10.2840">
    <property type="entry name" value="PucR C-terminal helix-turn-helix domain"/>
    <property type="match status" value="1"/>
</dbReference>
<dbReference type="InterPro" id="IPR016132">
    <property type="entry name" value="Phyto_chromo_attachment"/>
</dbReference>
<dbReference type="Gene3D" id="3.30.450.40">
    <property type="match status" value="1"/>
</dbReference>
<comment type="caution">
    <text evidence="3">The sequence shown here is derived from an EMBL/GenBank/DDBJ whole genome shotgun (WGS) entry which is preliminary data.</text>
</comment>
<dbReference type="RefSeq" id="WP_049667883.1">
    <property type="nucleotide sequence ID" value="NZ_LFXJ01000010.1"/>
</dbReference>
<dbReference type="PROSITE" id="PS50046">
    <property type="entry name" value="PHYTOCHROME_2"/>
    <property type="match status" value="1"/>
</dbReference>
<evidence type="ECO:0000256" key="1">
    <source>
        <dbReference type="ARBA" id="ARBA00006754"/>
    </source>
</evidence>
<comment type="similarity">
    <text evidence="1">Belongs to the CdaR family.</text>
</comment>
<dbReference type="InterPro" id="IPR003018">
    <property type="entry name" value="GAF"/>
</dbReference>
<dbReference type="InterPro" id="IPR029016">
    <property type="entry name" value="GAF-like_dom_sf"/>
</dbReference>
<accession>A0A0K9F334</accession>
<dbReference type="InterPro" id="IPR051448">
    <property type="entry name" value="CdaR-like_regulators"/>
</dbReference>
<dbReference type="SMART" id="SM00065">
    <property type="entry name" value="GAF"/>
    <property type="match status" value="1"/>
</dbReference>
<dbReference type="PATRIC" id="fig|582475.4.peg.2600"/>
<reference evidence="4" key="1">
    <citation type="submission" date="2015-07" db="EMBL/GenBank/DDBJ databases">
        <authorList>
            <consortium name="Consortium for Microbial Forensics and Genomics (microFORGE)"/>
            <person name="Knight B.M."/>
            <person name="Roberts D.P."/>
            <person name="Lin D."/>
            <person name="Hari K."/>
            <person name="Fletcher J."/>
            <person name="Melcher U."/>
            <person name="Blagden T."/>
            <person name="Winegar R.A."/>
        </authorList>
    </citation>
    <scope>NUCLEOTIDE SEQUENCE [LARGE SCALE GENOMIC DNA]</scope>
    <source>
        <strain evidence="4">DSM 23493</strain>
    </source>
</reference>